<protein>
    <submittedName>
        <fullName evidence="2">Uncharacterized protein</fullName>
    </submittedName>
</protein>
<feature type="transmembrane region" description="Helical" evidence="1">
    <location>
        <begin position="6"/>
        <end position="26"/>
    </location>
</feature>
<dbReference type="KEGG" id="aht:ANTHELSMS3_02517"/>
<keyword evidence="3" id="KW-1185">Reference proteome</keyword>
<evidence type="ECO:0000313" key="2">
    <source>
        <dbReference type="EMBL" id="ASP21181.1"/>
    </source>
</evidence>
<organism evidence="2 3">
    <name type="scientific">Antarctobacter heliothermus</name>
    <dbReference type="NCBI Taxonomy" id="74033"/>
    <lineage>
        <taxon>Bacteria</taxon>
        <taxon>Pseudomonadati</taxon>
        <taxon>Pseudomonadota</taxon>
        <taxon>Alphaproteobacteria</taxon>
        <taxon>Rhodobacterales</taxon>
        <taxon>Roseobacteraceae</taxon>
        <taxon>Antarctobacter</taxon>
    </lineage>
</organism>
<keyword evidence="1" id="KW-1133">Transmembrane helix</keyword>
<dbReference type="Proteomes" id="UP000203589">
    <property type="component" value="Chromosome"/>
</dbReference>
<dbReference type="OrthoDB" id="8601734at2"/>
<proteinExistence type="predicted"/>
<sequence length="167" mass="18391">MFLELIAVFVAGFVGAGLMMALSALTGRRLPRWIVPVGAGAAMLIAGIATEYSWYGRTAQSARDKGLSIAQTVENSALWRPWTYIYPLTDRFVAVDTASPLKNTETEGLYLVKLYFYGRWRSNQIVQVMVDCAGYRRADPVLGDGSPPLWRDVGPDDPVVRTVCAEV</sequence>
<dbReference type="AlphaFoldDB" id="A0A222E5F3"/>
<reference evidence="2 3" key="1">
    <citation type="submission" date="2017-07" db="EMBL/GenBank/DDBJ databases">
        <title>Genome Sequence of Antarctobacter heliothermus Strain SMS3 Isolated from a culture of the Diatom Skeletonema marinoi.</title>
        <authorList>
            <person name="Topel M."/>
            <person name="Pinder M.I.M."/>
            <person name="Johansson O.N."/>
            <person name="Kourtchenko O."/>
            <person name="Godhe A."/>
            <person name="Clarke A.K."/>
        </authorList>
    </citation>
    <scope>NUCLEOTIDE SEQUENCE [LARGE SCALE GENOMIC DNA]</scope>
    <source>
        <strain evidence="2 3">SMS3</strain>
    </source>
</reference>
<accession>A0A222E5F3</accession>
<dbReference type="EMBL" id="CP022540">
    <property type="protein sequence ID" value="ASP21181.1"/>
    <property type="molecule type" value="Genomic_DNA"/>
</dbReference>
<feature type="transmembrane region" description="Helical" evidence="1">
    <location>
        <begin position="33"/>
        <end position="55"/>
    </location>
</feature>
<evidence type="ECO:0000313" key="3">
    <source>
        <dbReference type="Proteomes" id="UP000203589"/>
    </source>
</evidence>
<keyword evidence="1" id="KW-0472">Membrane</keyword>
<keyword evidence="1" id="KW-0812">Transmembrane</keyword>
<dbReference type="RefSeq" id="WP_094035129.1">
    <property type="nucleotide sequence ID" value="NZ_CP022540.1"/>
</dbReference>
<gene>
    <name evidence="2" type="ORF">ANTHELSMS3_02517</name>
</gene>
<name>A0A222E5F3_9RHOB</name>
<evidence type="ECO:0000256" key="1">
    <source>
        <dbReference type="SAM" id="Phobius"/>
    </source>
</evidence>